<dbReference type="PROSITE" id="PS51898">
    <property type="entry name" value="TYR_RECOMBINASE"/>
    <property type="match status" value="1"/>
</dbReference>
<dbReference type="Gene3D" id="1.10.150.130">
    <property type="match status" value="1"/>
</dbReference>
<keyword evidence="2" id="KW-0233">DNA recombination</keyword>
<dbReference type="InterPro" id="IPR011010">
    <property type="entry name" value="DNA_brk_join_enz"/>
</dbReference>
<feature type="domain" description="Tyr recombinase" evidence="3">
    <location>
        <begin position="158"/>
        <end position="335"/>
    </location>
</feature>
<proteinExistence type="predicted"/>
<comment type="caution">
    <text evidence="4">The sequence shown here is derived from an EMBL/GenBank/DDBJ whole genome shotgun (WGS) entry which is preliminary data.</text>
</comment>
<evidence type="ECO:0000313" key="4">
    <source>
        <dbReference type="EMBL" id="MCT4334261.1"/>
    </source>
</evidence>
<dbReference type="Gene3D" id="1.10.443.10">
    <property type="entry name" value="Intergrase catalytic core"/>
    <property type="match status" value="1"/>
</dbReference>
<sequence>MRKEGRKPYVFEAKPGYLYFRKGGKYLHRFTAPEGTAEFDRQYWEVMTGKTMEAKRSWAAAIKILRESDRWAEKSTRYRQDLEPVLAYLIDKIGKRDVARLTQADIYAAMDKNKHRVRFANYIPVAISMIAKEVIRRRWLNDNPAKGIERLAVPKDRRQPHVPWPDAAVERWRTEAGPVERLIFEIGVGTVQRPGDWVGFTWGDYDPVGDGTLRLRQNKGDKPLILPCTVALKAALDNAKAALPFAPLPARHIITKQDGSRMEYRRLAELMLAERRRLGFEAYDLHALRYRGVMELAWAGCDDDEIMSYSGHSTKAMVRKYAGEARQIMRARQARAKRS</sequence>
<dbReference type="InterPro" id="IPR013762">
    <property type="entry name" value="Integrase-like_cat_sf"/>
</dbReference>
<dbReference type="InterPro" id="IPR010998">
    <property type="entry name" value="Integrase_recombinase_N"/>
</dbReference>
<dbReference type="EMBL" id="JANAVZ010000009">
    <property type="protein sequence ID" value="MCT4334261.1"/>
    <property type="molecule type" value="Genomic_DNA"/>
</dbReference>
<name>A0ABT2KCK6_9RHOB</name>
<evidence type="ECO:0000256" key="2">
    <source>
        <dbReference type="ARBA" id="ARBA00023172"/>
    </source>
</evidence>
<keyword evidence="5" id="KW-1185">Reference proteome</keyword>
<evidence type="ECO:0000259" key="3">
    <source>
        <dbReference type="PROSITE" id="PS51898"/>
    </source>
</evidence>
<dbReference type="SUPFAM" id="SSF56349">
    <property type="entry name" value="DNA breaking-rejoining enzymes"/>
    <property type="match status" value="1"/>
</dbReference>
<evidence type="ECO:0000313" key="5">
    <source>
        <dbReference type="Proteomes" id="UP001320702"/>
    </source>
</evidence>
<gene>
    <name evidence="4" type="ORF">MU516_15455</name>
</gene>
<dbReference type="RefSeq" id="WP_260278177.1">
    <property type="nucleotide sequence ID" value="NZ_JANAVZ010000009.1"/>
</dbReference>
<reference evidence="4 5" key="1">
    <citation type="submission" date="2022-04" db="EMBL/GenBank/DDBJ databases">
        <title>Paracoccus sp. YLB-12 draft genome sequence.</title>
        <authorList>
            <person name="Yu L."/>
        </authorList>
    </citation>
    <scope>NUCLEOTIDE SEQUENCE [LARGE SCALE GENOMIC DNA]</scope>
    <source>
        <strain evidence="4 5">YLB-12</strain>
    </source>
</reference>
<dbReference type="Pfam" id="PF00589">
    <property type="entry name" value="Phage_integrase"/>
    <property type="match status" value="1"/>
</dbReference>
<protein>
    <submittedName>
        <fullName evidence="4">Tyrosine-type recombinase/integrase</fullName>
    </submittedName>
</protein>
<keyword evidence="1" id="KW-0238">DNA-binding</keyword>
<dbReference type="Proteomes" id="UP001320702">
    <property type="component" value="Unassembled WGS sequence"/>
</dbReference>
<dbReference type="InterPro" id="IPR002104">
    <property type="entry name" value="Integrase_catalytic"/>
</dbReference>
<organism evidence="4 5">
    <name type="scientific">Paracoccus maritimus</name>
    <dbReference type="NCBI Taxonomy" id="2933292"/>
    <lineage>
        <taxon>Bacteria</taxon>
        <taxon>Pseudomonadati</taxon>
        <taxon>Pseudomonadota</taxon>
        <taxon>Alphaproteobacteria</taxon>
        <taxon>Rhodobacterales</taxon>
        <taxon>Paracoccaceae</taxon>
        <taxon>Paracoccus</taxon>
    </lineage>
</organism>
<evidence type="ECO:0000256" key="1">
    <source>
        <dbReference type="ARBA" id="ARBA00023125"/>
    </source>
</evidence>
<accession>A0ABT2KCK6</accession>